<proteinExistence type="predicted"/>
<evidence type="ECO:0000313" key="1">
    <source>
        <dbReference type="EMBL" id="WOZ57504.1"/>
    </source>
</evidence>
<name>A0AAX4G6L0_9CAUD</name>
<dbReference type="EMBL" id="OR575930">
    <property type="protein sequence ID" value="WOZ57504.1"/>
    <property type="molecule type" value="Genomic_DNA"/>
</dbReference>
<protein>
    <submittedName>
        <fullName evidence="1">Uncharacterized protein</fullName>
    </submittedName>
</protein>
<dbReference type="Proteomes" id="UP001305174">
    <property type="component" value="Segment"/>
</dbReference>
<accession>A0AAX4G6L0</accession>
<sequence length="49" mass="5751">MFDPDDDYELPPIDGWDLLVNAIEDPDDYLIETHCVDDFDDFGEIPYIE</sequence>
<evidence type="ECO:0000313" key="2">
    <source>
        <dbReference type="Proteomes" id="UP001305174"/>
    </source>
</evidence>
<organism evidence="1 2">
    <name type="scientific">Pseudomonas phage vB_PseuGesM_254</name>
    <dbReference type="NCBI Taxonomy" id="3092638"/>
    <lineage>
        <taxon>Viruses</taxon>
        <taxon>Duplodnaviria</taxon>
        <taxon>Heunggongvirae</taxon>
        <taxon>Uroviricota</taxon>
        <taxon>Caudoviricetes</taxon>
        <taxon>Vandenendeviridae</taxon>
        <taxon>Chemalvirus</taxon>
        <taxon>Chemalvirus PseuGes254</taxon>
    </lineage>
</organism>
<reference evidence="2" key="1">
    <citation type="submission" date="2024-05" db="EMBL/GenBank/DDBJ databases">
        <authorList>
            <person name="Tikunov A.Y."/>
            <person name="Morozova V.V."/>
            <person name="Kozlova Y.N."/>
            <person name="Tikunova N.V."/>
            <person name="Babkin I.V."/>
        </authorList>
    </citation>
    <scope>NUCLEOTIDE SEQUENCE [LARGE SCALE GENOMIC DNA]</scope>
</reference>
<keyword evidence="2" id="KW-1185">Reference proteome</keyword>